<reference evidence="3" key="2">
    <citation type="submission" date="2025-08" db="UniProtKB">
        <authorList>
            <consortium name="RefSeq"/>
        </authorList>
    </citation>
    <scope>IDENTIFICATION</scope>
</reference>
<dbReference type="Proteomes" id="UP001652625">
    <property type="component" value="Chromosome 02"/>
</dbReference>
<feature type="compositionally biased region" description="Polar residues" evidence="1">
    <location>
        <begin position="1"/>
        <end position="15"/>
    </location>
</feature>
<proteinExistence type="predicted"/>
<accession>A0ABM4BDI0</accession>
<organism evidence="2 3">
    <name type="scientific">Hydra vulgaris</name>
    <name type="common">Hydra</name>
    <name type="synonym">Hydra attenuata</name>
    <dbReference type="NCBI Taxonomy" id="6087"/>
    <lineage>
        <taxon>Eukaryota</taxon>
        <taxon>Metazoa</taxon>
        <taxon>Cnidaria</taxon>
        <taxon>Hydrozoa</taxon>
        <taxon>Hydroidolina</taxon>
        <taxon>Anthoathecata</taxon>
        <taxon>Aplanulata</taxon>
        <taxon>Hydridae</taxon>
        <taxon>Hydra</taxon>
    </lineage>
</organism>
<feature type="region of interest" description="Disordered" evidence="1">
    <location>
        <begin position="111"/>
        <end position="149"/>
    </location>
</feature>
<reference evidence="2" key="1">
    <citation type="submission" date="2025-05" db="UniProtKB">
        <authorList>
            <consortium name="RefSeq"/>
        </authorList>
    </citation>
    <scope>NUCLEOTIDE SEQUENCE [LARGE SCALE GENOMIC DNA]</scope>
</reference>
<keyword evidence="2" id="KW-1185">Reference proteome</keyword>
<gene>
    <name evidence="3" type="primary">LOC136076945</name>
</gene>
<dbReference type="RefSeq" id="XP_065647003.1">
    <property type="nucleotide sequence ID" value="XM_065790931.1"/>
</dbReference>
<protein>
    <submittedName>
        <fullName evidence="3">Uncharacterized protein LOC136076945</fullName>
    </submittedName>
</protein>
<evidence type="ECO:0000313" key="2">
    <source>
        <dbReference type="Proteomes" id="UP001652625"/>
    </source>
</evidence>
<dbReference type="GeneID" id="136076945"/>
<evidence type="ECO:0000313" key="3">
    <source>
        <dbReference type="RefSeq" id="XP_065647003.1"/>
    </source>
</evidence>
<sequence>MEDSTMFQPSTSGTPKISGFPLFNPLSSEDDTDDDKNYEPDENNYSSSDSDMYEGRRNNRVSLLLNSNEDRVGSESCDQECADLREEVLDRFEDVSVRRVEVSDLHEDHRVKGKKRVRKPEQWQNEIRKRKRTSGEQYVTKDGRVKNLG</sequence>
<feature type="region of interest" description="Disordered" evidence="1">
    <location>
        <begin position="1"/>
        <end position="60"/>
    </location>
</feature>
<feature type="compositionally biased region" description="Basic and acidic residues" evidence="1">
    <location>
        <begin position="139"/>
        <end position="149"/>
    </location>
</feature>
<evidence type="ECO:0000256" key="1">
    <source>
        <dbReference type="SAM" id="MobiDB-lite"/>
    </source>
</evidence>
<feature type="compositionally biased region" description="Acidic residues" evidence="1">
    <location>
        <begin position="28"/>
        <end position="42"/>
    </location>
</feature>
<name>A0ABM4BDI0_HYDVU</name>